<dbReference type="AlphaFoldDB" id="A0A7J6P3J7"/>
<evidence type="ECO:0000313" key="1">
    <source>
        <dbReference type="EMBL" id="KAF4690665.1"/>
    </source>
</evidence>
<dbReference type="Proteomes" id="UP000541610">
    <property type="component" value="Unassembled WGS sequence"/>
</dbReference>
<organism evidence="1 2">
    <name type="scientific">Perkinsus olseni</name>
    <name type="common">Perkinsus atlanticus</name>
    <dbReference type="NCBI Taxonomy" id="32597"/>
    <lineage>
        <taxon>Eukaryota</taxon>
        <taxon>Sar</taxon>
        <taxon>Alveolata</taxon>
        <taxon>Perkinsozoa</taxon>
        <taxon>Perkinsea</taxon>
        <taxon>Perkinsida</taxon>
        <taxon>Perkinsidae</taxon>
        <taxon>Perkinsus</taxon>
    </lineage>
</organism>
<comment type="caution">
    <text evidence="1">The sequence shown here is derived from an EMBL/GenBank/DDBJ whole genome shotgun (WGS) entry which is preliminary data.</text>
</comment>
<sequence length="166" mass="18664">MLKSAIADLNKTSNIEAFQQAIEDLASLIKSSLSPGVEASHFSTSLRPSVFKSFMELFGIDHQEIQAIMSMLTTGTPLGINEPIPYSVYWPTAKPKAQCDVRKVNRDYKSVLLNEHVVNQKFQDEVSKGFMKWLSKEEQQHRDFAPMALLVKSNAPENEADRIVAH</sequence>
<name>A0A7J6P3J7_PEROL</name>
<gene>
    <name evidence="1" type="ORF">FOZ60_017033</name>
</gene>
<evidence type="ECO:0000313" key="2">
    <source>
        <dbReference type="Proteomes" id="UP000541610"/>
    </source>
</evidence>
<proteinExistence type="predicted"/>
<protein>
    <submittedName>
        <fullName evidence="1">Uncharacterized protein</fullName>
    </submittedName>
</protein>
<dbReference type="EMBL" id="JABANP010000094">
    <property type="protein sequence ID" value="KAF4690665.1"/>
    <property type="molecule type" value="Genomic_DNA"/>
</dbReference>
<reference evidence="1 2" key="1">
    <citation type="submission" date="2020-04" db="EMBL/GenBank/DDBJ databases">
        <title>Perkinsus olseni comparative genomics.</title>
        <authorList>
            <person name="Bogema D.R."/>
        </authorList>
    </citation>
    <scope>NUCLEOTIDE SEQUENCE [LARGE SCALE GENOMIC DNA]</scope>
    <source>
        <strain evidence="1">00978-12</strain>
    </source>
</reference>
<accession>A0A7J6P3J7</accession>